<name>B0C2H7_ACAM1</name>
<dbReference type="InterPro" id="IPR024096">
    <property type="entry name" value="NO_sig/Golgi_transp_ligand-bd"/>
</dbReference>
<dbReference type="PANTHER" id="PTHR45655">
    <property type="entry name" value="GUANYLATE CYCLASE SOLUBLE SUBUNIT BETA-2"/>
    <property type="match status" value="1"/>
</dbReference>
<dbReference type="AlphaFoldDB" id="B0C2H7"/>
<feature type="domain" description="Heme NO-binding" evidence="1">
    <location>
        <begin position="2"/>
        <end position="162"/>
    </location>
</feature>
<gene>
    <name evidence="2" type="ordered locus">AM1_4796</name>
</gene>
<evidence type="ECO:0000259" key="1">
    <source>
        <dbReference type="Pfam" id="PF07700"/>
    </source>
</evidence>
<sequence>MYGLVNKAIEKMVRSHFNDATWEAIKQKAEIKTEAFISMEGYPDELTYRLVGAASEVLELSPADVMHAFGKYWVQFTAQEGYGELMEMNGEDLPEFLENLDDLHARVGVMFPKLKPPSFDCDEADEEELTLHYHSERDGLAPMVMGLVEGLGERFETEVDINQTHSREEGADHDQFSVKYRVKCPFH</sequence>
<dbReference type="GO" id="GO:0008074">
    <property type="term" value="C:guanylate cyclase complex, soluble"/>
    <property type="evidence" value="ECO:0007669"/>
    <property type="project" value="TreeGrafter"/>
</dbReference>
<dbReference type="GO" id="GO:0019934">
    <property type="term" value="P:cGMP-mediated signaling"/>
    <property type="evidence" value="ECO:0007669"/>
    <property type="project" value="TreeGrafter"/>
</dbReference>
<keyword evidence="3" id="KW-1185">Reference proteome</keyword>
<dbReference type="Pfam" id="PF07700">
    <property type="entry name" value="HNOB"/>
    <property type="match status" value="1"/>
</dbReference>
<accession>B0C2H7</accession>
<dbReference type="InterPro" id="IPR011644">
    <property type="entry name" value="Heme_NO-bd"/>
</dbReference>
<dbReference type="EMBL" id="CP000828">
    <property type="protein sequence ID" value="ABW29767.1"/>
    <property type="molecule type" value="Genomic_DNA"/>
</dbReference>
<dbReference type="GO" id="GO:0070482">
    <property type="term" value="P:response to oxygen levels"/>
    <property type="evidence" value="ECO:0007669"/>
    <property type="project" value="TreeGrafter"/>
</dbReference>
<reference evidence="2 3" key="1">
    <citation type="journal article" date="2008" name="Proc. Natl. Acad. Sci. U.S.A.">
        <title>Niche adaptation and genome expansion in the chlorophyll d-producing cyanobacterium Acaryochloris marina.</title>
        <authorList>
            <person name="Swingley W.D."/>
            <person name="Chen M."/>
            <person name="Cheung P.C."/>
            <person name="Conrad A.L."/>
            <person name="Dejesa L.C."/>
            <person name="Hao J."/>
            <person name="Honchak B.M."/>
            <person name="Karbach L.E."/>
            <person name="Kurdoglu A."/>
            <person name="Lahiri S."/>
            <person name="Mastrian S.D."/>
            <person name="Miyashita H."/>
            <person name="Page L."/>
            <person name="Ramakrishna P."/>
            <person name="Satoh S."/>
            <person name="Sattley W.M."/>
            <person name="Shimada Y."/>
            <person name="Taylor H.L."/>
            <person name="Tomo T."/>
            <person name="Tsuchiya T."/>
            <person name="Wang Z.T."/>
            <person name="Raymond J."/>
            <person name="Mimuro M."/>
            <person name="Blankenship R.E."/>
            <person name="Touchman J.W."/>
        </authorList>
    </citation>
    <scope>NUCLEOTIDE SEQUENCE [LARGE SCALE GENOMIC DNA]</scope>
    <source>
        <strain evidence="3">MBIC 11017</strain>
    </source>
</reference>
<dbReference type="SUPFAM" id="SSF111126">
    <property type="entry name" value="Ligand-binding domain in the NO signalling and Golgi transport"/>
    <property type="match status" value="1"/>
</dbReference>
<organism evidence="2 3">
    <name type="scientific">Acaryochloris marina (strain MBIC 11017)</name>
    <dbReference type="NCBI Taxonomy" id="329726"/>
    <lineage>
        <taxon>Bacteria</taxon>
        <taxon>Bacillati</taxon>
        <taxon>Cyanobacteriota</taxon>
        <taxon>Cyanophyceae</taxon>
        <taxon>Acaryochloridales</taxon>
        <taxon>Acaryochloridaceae</taxon>
        <taxon>Acaryochloris</taxon>
    </lineage>
</organism>
<dbReference type="InterPro" id="IPR038158">
    <property type="entry name" value="H-NOX_domain_sf"/>
</dbReference>
<dbReference type="eggNOG" id="COG1060">
    <property type="taxonomic scope" value="Bacteria"/>
</dbReference>
<dbReference type="PANTHER" id="PTHR45655:SF13">
    <property type="entry name" value="SOLUBLE GUANYLATE CYCLASE GCY-32-RELATED"/>
    <property type="match status" value="1"/>
</dbReference>
<evidence type="ECO:0000313" key="3">
    <source>
        <dbReference type="Proteomes" id="UP000000268"/>
    </source>
</evidence>
<protein>
    <recommendedName>
        <fullName evidence="1">Heme NO-binding domain-containing protein</fullName>
    </recommendedName>
</protein>
<dbReference type="OrthoDB" id="7266652at2"/>
<dbReference type="Gene3D" id="3.90.1520.10">
    <property type="entry name" value="H-NOX domain"/>
    <property type="match status" value="1"/>
</dbReference>
<dbReference type="GO" id="GO:0004383">
    <property type="term" value="F:guanylate cyclase activity"/>
    <property type="evidence" value="ECO:0007669"/>
    <property type="project" value="TreeGrafter"/>
</dbReference>
<dbReference type="GO" id="GO:0020037">
    <property type="term" value="F:heme binding"/>
    <property type="evidence" value="ECO:0007669"/>
    <property type="project" value="InterPro"/>
</dbReference>
<dbReference type="Proteomes" id="UP000000268">
    <property type="component" value="Chromosome"/>
</dbReference>
<dbReference type="STRING" id="329726.AM1_4796"/>
<dbReference type="HOGENOM" id="CLU_079260_0_1_3"/>
<dbReference type="KEGG" id="amr:AM1_4796"/>
<proteinExistence type="predicted"/>
<evidence type="ECO:0000313" key="2">
    <source>
        <dbReference type="EMBL" id="ABW29767.1"/>
    </source>
</evidence>
<dbReference type="RefSeq" id="WP_012165049.1">
    <property type="nucleotide sequence ID" value="NC_009925.1"/>
</dbReference>